<feature type="compositionally biased region" description="Polar residues" evidence="6">
    <location>
        <begin position="54"/>
        <end position="69"/>
    </location>
</feature>
<keyword evidence="2" id="KW-0156">Chromatin regulator</keyword>
<sequence length="605" mass="66022">QLGPPFPISPLDVLAQGLTSVPQQPPAHPAAPPIPQSIAPPAKQRKSQKRKADTTTPTANDQLSESSPVATEPPRPRRESSSRPLKQPKRDPAQPDSQHHLGLGGGVPGGGALTSHGGSPKRQEQLLFCGDLIRDMLSKKHIAYAWPFYKPVDAHALGLHDYHHIIKHPMDLGTVKDKLDSRQYRDAQHFAADVRLMFSNCYKYNPPDHDVVNMARKLQDVFEMRFAKMPDELEETAPFPSPAPALKPLPTISALQPLPVPTLHHLPTPSARQPPAPRPPSSSDDSSSSSESESSEGGLEHERTQRLAELQEQLKAVHEQLAALSTPQATKPKRKEREKEKNKDKFKKKIGGEEPPEIPPPAILQPIRKSKNSKELVTTPKKIKKPSKKEGMKSSRLGAPHQTGSTPLAPSASLEAEDHMSVFVGGAADRCKPMSYEEKRQLSLDINKLPGDKLGRVVHIIQSREPSLKNTNPDEIEIDFETLKPSTLRELETYVWTSLRKKKKCQPVEKALEVTSVMKMKTGSSSGSSDSSDSDDTGLAPQQQKSSSSNIYCKRPHQSSRGGVSITAPLDSSSSPRPPSSSPNPPAAASTPLRPLLLPPSPLSP</sequence>
<feature type="domain" description="Bromo" evidence="7">
    <location>
        <begin position="140"/>
        <end position="212"/>
    </location>
</feature>
<feature type="compositionally biased region" description="Low complexity" evidence="6">
    <location>
        <begin position="587"/>
        <end position="596"/>
    </location>
</feature>
<dbReference type="Gene3D" id="1.20.1270.220">
    <property type="match status" value="1"/>
</dbReference>
<dbReference type="PROSITE" id="PS00633">
    <property type="entry name" value="BROMODOMAIN_1"/>
    <property type="match status" value="1"/>
</dbReference>
<dbReference type="FunFam" id="1.20.920.10:FF:000003">
    <property type="entry name" value="Bromodomain-containing protein 2"/>
    <property type="match status" value="1"/>
</dbReference>
<feature type="region of interest" description="Disordered" evidence="6">
    <location>
        <begin position="259"/>
        <end position="304"/>
    </location>
</feature>
<evidence type="ECO:0000313" key="9">
    <source>
        <dbReference type="Ensembl" id="ENSOTSP00005107132.1"/>
    </source>
</evidence>
<feature type="region of interest" description="Disordered" evidence="6">
    <location>
        <begin position="504"/>
        <end position="605"/>
    </location>
</feature>
<feature type="compositionally biased region" description="Pro residues" evidence="6">
    <location>
        <begin position="23"/>
        <end position="35"/>
    </location>
</feature>
<dbReference type="InterPro" id="IPR018359">
    <property type="entry name" value="Bromodomain_CS"/>
</dbReference>
<reference evidence="9" key="2">
    <citation type="submission" date="2025-08" db="UniProtKB">
        <authorList>
            <consortium name="Ensembl"/>
        </authorList>
    </citation>
    <scope>IDENTIFICATION</scope>
</reference>
<dbReference type="InterPro" id="IPR050935">
    <property type="entry name" value="Bromo_chromatin_reader"/>
</dbReference>
<accession>A0AAZ3NRR2</accession>
<feature type="compositionally biased region" description="Low complexity" evidence="6">
    <location>
        <begin position="281"/>
        <end position="292"/>
    </location>
</feature>
<evidence type="ECO:0000256" key="4">
    <source>
        <dbReference type="ARBA" id="ARBA00044509"/>
    </source>
</evidence>
<reference evidence="10" key="1">
    <citation type="journal article" date="2018" name="PLoS ONE">
        <title>Chinook salmon (Oncorhynchus tshawytscha) genome and transcriptome.</title>
        <authorList>
            <person name="Christensen K.A."/>
            <person name="Leong J.S."/>
            <person name="Sakhrani D."/>
            <person name="Biagi C.A."/>
            <person name="Minkley D.R."/>
            <person name="Withler R.E."/>
            <person name="Rondeau E.B."/>
            <person name="Koop B.F."/>
            <person name="Devlin R.H."/>
        </authorList>
    </citation>
    <scope>NUCLEOTIDE SEQUENCE [LARGE SCALE GENOMIC DNA]</scope>
</reference>
<dbReference type="PROSITE" id="PS51525">
    <property type="entry name" value="NET"/>
    <property type="match status" value="1"/>
</dbReference>
<dbReference type="GO" id="GO:0005634">
    <property type="term" value="C:nucleus"/>
    <property type="evidence" value="ECO:0007669"/>
    <property type="project" value="TreeGrafter"/>
</dbReference>
<feature type="compositionally biased region" description="Polar residues" evidence="6">
    <location>
        <begin position="540"/>
        <end position="551"/>
    </location>
</feature>
<dbReference type="InterPro" id="IPR043509">
    <property type="entry name" value="Bromo_Brdt_II"/>
</dbReference>
<dbReference type="Ensembl" id="ENSOTST00005152475.1">
    <property type="protein sequence ID" value="ENSOTSP00005107132.1"/>
    <property type="gene ID" value="ENSOTSG00005051363.1"/>
</dbReference>
<dbReference type="Pfam" id="PF00439">
    <property type="entry name" value="Bromodomain"/>
    <property type="match status" value="1"/>
</dbReference>
<protein>
    <recommendedName>
        <fullName evidence="11">Bromodomain containing 2</fullName>
    </recommendedName>
</protein>
<organism evidence="9 10">
    <name type="scientific">Oncorhynchus tshawytscha</name>
    <name type="common">Chinook salmon</name>
    <name type="synonym">Salmo tshawytscha</name>
    <dbReference type="NCBI Taxonomy" id="74940"/>
    <lineage>
        <taxon>Eukaryota</taxon>
        <taxon>Metazoa</taxon>
        <taxon>Chordata</taxon>
        <taxon>Craniata</taxon>
        <taxon>Vertebrata</taxon>
        <taxon>Euteleostomi</taxon>
        <taxon>Actinopterygii</taxon>
        <taxon>Neopterygii</taxon>
        <taxon>Teleostei</taxon>
        <taxon>Protacanthopterygii</taxon>
        <taxon>Salmoniformes</taxon>
        <taxon>Salmonidae</taxon>
        <taxon>Salmoninae</taxon>
        <taxon>Oncorhynchus</taxon>
    </lineage>
</organism>
<dbReference type="InterPro" id="IPR027353">
    <property type="entry name" value="NET_dom"/>
</dbReference>
<evidence type="ECO:0000256" key="5">
    <source>
        <dbReference type="PROSITE-ProRule" id="PRU00035"/>
    </source>
</evidence>
<dbReference type="AlphaFoldDB" id="A0AAZ3NRR2"/>
<dbReference type="GO" id="GO:0000785">
    <property type="term" value="C:chromatin"/>
    <property type="evidence" value="ECO:0007669"/>
    <property type="project" value="TreeGrafter"/>
</dbReference>
<evidence type="ECO:0000259" key="8">
    <source>
        <dbReference type="PROSITE" id="PS51525"/>
    </source>
</evidence>
<dbReference type="PANTHER" id="PTHR22880:SF245">
    <property type="entry name" value="BROMODOMAIN-CONTAINING PROTEIN 4"/>
    <property type="match status" value="1"/>
</dbReference>
<keyword evidence="1" id="KW-0677">Repeat</keyword>
<dbReference type="InterPro" id="IPR038336">
    <property type="entry name" value="NET_sf"/>
</dbReference>
<feature type="compositionally biased region" description="Low complexity" evidence="6">
    <location>
        <begin position="259"/>
        <end position="271"/>
    </location>
</feature>
<feature type="compositionally biased region" description="Gly residues" evidence="6">
    <location>
        <begin position="102"/>
        <end position="112"/>
    </location>
</feature>
<dbReference type="SUPFAM" id="SSF47370">
    <property type="entry name" value="Bromodomain"/>
    <property type="match status" value="1"/>
</dbReference>
<dbReference type="GO" id="GO:0006355">
    <property type="term" value="P:regulation of DNA-templated transcription"/>
    <property type="evidence" value="ECO:0007669"/>
    <property type="project" value="TreeGrafter"/>
</dbReference>
<dbReference type="GeneTree" id="ENSGT00940000162790"/>
<evidence type="ECO:0000256" key="1">
    <source>
        <dbReference type="ARBA" id="ARBA00022737"/>
    </source>
</evidence>
<feature type="compositionally biased region" description="Pro residues" evidence="6">
    <location>
        <begin position="576"/>
        <end position="586"/>
    </location>
</feature>
<feature type="domain" description="NET" evidence="8">
    <location>
        <begin position="424"/>
        <end position="506"/>
    </location>
</feature>
<dbReference type="Proteomes" id="UP000694402">
    <property type="component" value="Unassembled WGS sequence"/>
</dbReference>
<feature type="compositionally biased region" description="Basic and acidic residues" evidence="6">
    <location>
        <begin position="88"/>
        <end position="99"/>
    </location>
</feature>
<dbReference type="CDD" id="cd05498">
    <property type="entry name" value="Bromo_Brdt_II_like"/>
    <property type="match status" value="1"/>
</dbReference>
<dbReference type="FunFam" id="1.20.1270.220:FF:000001">
    <property type="entry name" value="bromodomain-containing protein 2 isoform X1"/>
    <property type="match status" value="1"/>
</dbReference>
<dbReference type="SMART" id="SM00297">
    <property type="entry name" value="BROMO"/>
    <property type="match status" value="1"/>
</dbReference>
<evidence type="ECO:0000256" key="3">
    <source>
        <dbReference type="ARBA" id="ARBA00023117"/>
    </source>
</evidence>
<dbReference type="PRINTS" id="PR00503">
    <property type="entry name" value="BROMODOMAIN"/>
</dbReference>
<comment type="similarity">
    <text evidence="4">Belongs to the BET family.</text>
</comment>
<reference evidence="9" key="3">
    <citation type="submission" date="2025-09" db="UniProtKB">
        <authorList>
            <consortium name="Ensembl"/>
        </authorList>
    </citation>
    <scope>IDENTIFICATION</scope>
</reference>
<dbReference type="GO" id="GO:0006338">
    <property type="term" value="P:chromatin remodeling"/>
    <property type="evidence" value="ECO:0007669"/>
    <property type="project" value="TreeGrafter"/>
</dbReference>
<dbReference type="InterPro" id="IPR036427">
    <property type="entry name" value="Bromodomain-like_sf"/>
</dbReference>
<evidence type="ECO:0008006" key="11">
    <source>
        <dbReference type="Google" id="ProtNLM"/>
    </source>
</evidence>
<evidence type="ECO:0000256" key="2">
    <source>
        <dbReference type="ARBA" id="ARBA00022853"/>
    </source>
</evidence>
<feature type="region of interest" description="Disordered" evidence="6">
    <location>
        <begin position="1"/>
        <end position="121"/>
    </location>
</feature>
<dbReference type="InterPro" id="IPR001487">
    <property type="entry name" value="Bromodomain"/>
</dbReference>
<keyword evidence="3 5" id="KW-0103">Bromodomain</keyword>
<evidence type="ECO:0000313" key="10">
    <source>
        <dbReference type="Proteomes" id="UP000694402"/>
    </source>
</evidence>
<dbReference type="Pfam" id="PF17035">
    <property type="entry name" value="BET"/>
    <property type="match status" value="1"/>
</dbReference>
<dbReference type="Gene3D" id="1.20.920.10">
    <property type="entry name" value="Bromodomain-like"/>
    <property type="match status" value="1"/>
</dbReference>
<dbReference type="PROSITE" id="PS50014">
    <property type="entry name" value="BROMODOMAIN_2"/>
    <property type="match status" value="1"/>
</dbReference>
<evidence type="ECO:0000256" key="6">
    <source>
        <dbReference type="SAM" id="MobiDB-lite"/>
    </source>
</evidence>
<keyword evidence="10" id="KW-1185">Reference proteome</keyword>
<proteinExistence type="inferred from homology"/>
<feature type="region of interest" description="Disordered" evidence="6">
    <location>
        <begin position="321"/>
        <end position="412"/>
    </location>
</feature>
<name>A0AAZ3NRR2_ONCTS</name>
<evidence type="ECO:0000259" key="7">
    <source>
        <dbReference type="PROSITE" id="PS50014"/>
    </source>
</evidence>
<dbReference type="PANTHER" id="PTHR22880">
    <property type="entry name" value="FALZ-RELATED BROMODOMAIN-CONTAINING PROTEINS"/>
    <property type="match status" value="1"/>
</dbReference>